<dbReference type="EnsemblMetazoa" id="LLOJ010799-RA">
    <property type="protein sequence ID" value="LLOJ010799-PA"/>
    <property type="gene ID" value="LLOJ010799"/>
</dbReference>
<feature type="transmembrane region" description="Helical" evidence="10">
    <location>
        <begin position="184"/>
        <end position="212"/>
    </location>
</feature>
<reference evidence="11" key="1">
    <citation type="submission" date="2020-05" db="UniProtKB">
        <authorList>
            <consortium name="EnsemblMetazoa"/>
        </authorList>
    </citation>
    <scope>IDENTIFICATION</scope>
    <source>
        <strain evidence="11">Jacobina</strain>
    </source>
</reference>
<name>A0A240SY02_LUTLO</name>
<feature type="transmembrane region" description="Helical" evidence="10">
    <location>
        <begin position="72"/>
        <end position="96"/>
    </location>
</feature>
<dbReference type="GO" id="GO:0007165">
    <property type="term" value="P:signal transduction"/>
    <property type="evidence" value="ECO:0007669"/>
    <property type="project" value="UniProtKB-KW"/>
</dbReference>
<proteinExistence type="inferred from homology"/>
<dbReference type="AlphaFoldDB" id="A0A240SY02"/>
<sequence length="386" mass="45246">MPPLELEVFHDKYKIFLKIFQYATSLNFLPVSRLRFFNTWKIAIIPFSLILSISLSIYKVSTIQDNFDVVDLLYSIVVTCCMGQALSKFLIFAFFMGKKFSTVLVYLEDLVFAQSTVMSHLRQRVLSKSIKTGYKIVMIYFALCVVSFLAYLFYVLHEKKFTSIMFYTFPSVNKGSILHIPLNLIYQFLIFSYGIWYMVLTDMLFVFISMYFRGELASLSELIGGLDDERIDSEKEHRRILHTFYEFHTKTKEMQRTFIDVCWYSYLVQFFTSTVYLCLMLYMMSFSAASFTLYFIPLAAMNQMFMVCLIGEILHTSGEDVINAFSATKWYLMTTRNQRIFLILLTFVQPPTIIKTFGFKEVTLHTFLQLVKAMGSYCAFLYTILH</sequence>
<evidence type="ECO:0000256" key="9">
    <source>
        <dbReference type="ARBA" id="ARBA00023224"/>
    </source>
</evidence>
<dbReference type="VEuPathDB" id="VectorBase:LLOJ010799"/>
<keyword evidence="4 10" id="KW-0812">Transmembrane</keyword>
<keyword evidence="7 10" id="KW-0472">Membrane</keyword>
<evidence type="ECO:0000256" key="10">
    <source>
        <dbReference type="RuleBase" id="RU351113"/>
    </source>
</evidence>
<evidence type="ECO:0000256" key="3">
    <source>
        <dbReference type="ARBA" id="ARBA00022606"/>
    </source>
</evidence>
<dbReference type="GO" id="GO:0005886">
    <property type="term" value="C:plasma membrane"/>
    <property type="evidence" value="ECO:0007669"/>
    <property type="project" value="UniProtKB-SubCell"/>
</dbReference>
<evidence type="ECO:0000256" key="1">
    <source>
        <dbReference type="ARBA" id="ARBA00004651"/>
    </source>
</evidence>
<keyword evidence="9 10" id="KW-0807">Transducer</keyword>
<evidence type="ECO:0000256" key="5">
    <source>
        <dbReference type="ARBA" id="ARBA00022725"/>
    </source>
</evidence>
<dbReference type="PANTHER" id="PTHR21137">
    <property type="entry name" value="ODORANT RECEPTOR"/>
    <property type="match status" value="1"/>
</dbReference>
<comment type="caution">
    <text evidence="10">Lacks conserved residue(s) required for the propagation of feature annotation.</text>
</comment>
<keyword evidence="8 10" id="KW-0675">Receptor</keyword>
<dbReference type="PANTHER" id="PTHR21137:SF35">
    <property type="entry name" value="ODORANT RECEPTOR 19A-RELATED"/>
    <property type="match status" value="1"/>
</dbReference>
<organism evidence="11 12">
    <name type="scientific">Lutzomyia longipalpis</name>
    <name type="common">Sand fly</name>
    <dbReference type="NCBI Taxonomy" id="7200"/>
    <lineage>
        <taxon>Eukaryota</taxon>
        <taxon>Metazoa</taxon>
        <taxon>Ecdysozoa</taxon>
        <taxon>Arthropoda</taxon>
        <taxon>Hexapoda</taxon>
        <taxon>Insecta</taxon>
        <taxon>Pterygota</taxon>
        <taxon>Neoptera</taxon>
        <taxon>Endopterygota</taxon>
        <taxon>Diptera</taxon>
        <taxon>Nematocera</taxon>
        <taxon>Psychodoidea</taxon>
        <taxon>Psychodidae</taxon>
        <taxon>Lutzomyia</taxon>
        <taxon>Lutzomyia</taxon>
    </lineage>
</organism>
<evidence type="ECO:0000313" key="11">
    <source>
        <dbReference type="EnsemblMetazoa" id="LLOJ010799-PA"/>
    </source>
</evidence>
<dbReference type="InterPro" id="IPR004117">
    <property type="entry name" value="7tm6_olfct_rcpt"/>
</dbReference>
<evidence type="ECO:0000256" key="2">
    <source>
        <dbReference type="ARBA" id="ARBA00022475"/>
    </source>
</evidence>
<keyword evidence="6 10" id="KW-1133">Transmembrane helix</keyword>
<evidence type="ECO:0000256" key="8">
    <source>
        <dbReference type="ARBA" id="ARBA00023170"/>
    </source>
</evidence>
<keyword evidence="5 10" id="KW-0552">Olfaction</keyword>
<evidence type="ECO:0000313" key="12">
    <source>
        <dbReference type="Proteomes" id="UP000092461"/>
    </source>
</evidence>
<dbReference type="GO" id="GO:0004984">
    <property type="term" value="F:olfactory receptor activity"/>
    <property type="evidence" value="ECO:0007669"/>
    <property type="project" value="InterPro"/>
</dbReference>
<feature type="transmembrane region" description="Helical" evidence="10">
    <location>
        <begin position="364"/>
        <end position="385"/>
    </location>
</feature>
<keyword evidence="12" id="KW-1185">Reference proteome</keyword>
<dbReference type="VEuPathDB" id="VectorBase:LLONM1_012011"/>
<dbReference type="Proteomes" id="UP000092461">
    <property type="component" value="Unassembled WGS sequence"/>
</dbReference>
<feature type="transmembrane region" description="Helical" evidence="10">
    <location>
        <begin position="340"/>
        <end position="358"/>
    </location>
</feature>
<dbReference type="Pfam" id="PF02949">
    <property type="entry name" value="7tm_6"/>
    <property type="match status" value="1"/>
</dbReference>
<dbReference type="GO" id="GO:0005549">
    <property type="term" value="F:odorant binding"/>
    <property type="evidence" value="ECO:0007669"/>
    <property type="project" value="InterPro"/>
</dbReference>
<evidence type="ECO:0000256" key="4">
    <source>
        <dbReference type="ARBA" id="ARBA00022692"/>
    </source>
</evidence>
<accession>A0A240SY02</accession>
<dbReference type="EMBL" id="AJWK01011452">
    <property type="status" value="NOT_ANNOTATED_CDS"/>
    <property type="molecule type" value="Genomic_DNA"/>
</dbReference>
<feature type="transmembrane region" description="Helical" evidence="10">
    <location>
        <begin position="133"/>
        <end position="156"/>
    </location>
</feature>
<evidence type="ECO:0000256" key="6">
    <source>
        <dbReference type="ARBA" id="ARBA00022989"/>
    </source>
</evidence>
<keyword evidence="3 10" id="KW-0716">Sensory transduction</keyword>
<protein>
    <recommendedName>
        <fullName evidence="10">Odorant receptor</fullName>
    </recommendedName>
</protein>
<comment type="subcellular location">
    <subcellularLocation>
        <location evidence="1 10">Cell membrane</location>
        <topology evidence="1 10">Multi-pass membrane protein</topology>
    </subcellularLocation>
</comment>
<keyword evidence="2" id="KW-1003">Cell membrane</keyword>
<feature type="transmembrane region" description="Helical" evidence="10">
    <location>
        <begin position="42"/>
        <end position="60"/>
    </location>
</feature>
<dbReference type="EMBL" id="AJWK01011453">
    <property type="status" value="NOT_ANNOTATED_CDS"/>
    <property type="molecule type" value="Genomic_DNA"/>
</dbReference>
<evidence type="ECO:0000256" key="7">
    <source>
        <dbReference type="ARBA" id="ARBA00023136"/>
    </source>
</evidence>
<comment type="similarity">
    <text evidence="10">Belongs to the insect chemoreceptor superfamily. Heteromeric odorant receptor channel (TC 1.A.69) family.</text>
</comment>